<dbReference type="PANTHER" id="PTHR10963">
    <property type="entry name" value="GLYCOSYL HYDROLASE-RELATED"/>
    <property type="match status" value="1"/>
</dbReference>
<name>A0A848IYX1_9BACT</name>
<reference evidence="3 4" key="1">
    <citation type="submission" date="2020-04" db="EMBL/GenBank/DDBJ databases">
        <title>Flammeovirgaceae bacterium KN852 isolated from deep sea.</title>
        <authorList>
            <person name="Zhang D.-C."/>
        </authorList>
    </citation>
    <scope>NUCLEOTIDE SEQUENCE [LARGE SCALE GENOMIC DNA]</scope>
    <source>
        <strain evidence="3 4">KN852</strain>
    </source>
</reference>
<dbReference type="Gene3D" id="2.60.120.200">
    <property type="match status" value="1"/>
</dbReference>
<evidence type="ECO:0000313" key="3">
    <source>
        <dbReference type="EMBL" id="NMM48541.1"/>
    </source>
</evidence>
<protein>
    <submittedName>
        <fullName evidence="3">Glycoside hydrolase family 16 protein</fullName>
    </submittedName>
</protein>
<dbReference type="GO" id="GO:0005975">
    <property type="term" value="P:carbohydrate metabolic process"/>
    <property type="evidence" value="ECO:0007669"/>
    <property type="project" value="InterPro"/>
</dbReference>
<dbReference type="Pfam" id="PF00722">
    <property type="entry name" value="Glyco_hydro_16"/>
    <property type="match status" value="1"/>
</dbReference>
<evidence type="ECO:0000313" key="4">
    <source>
        <dbReference type="Proteomes" id="UP000559010"/>
    </source>
</evidence>
<dbReference type="AlphaFoldDB" id="A0A848IYX1"/>
<dbReference type="RefSeq" id="WP_169680575.1">
    <property type="nucleotide sequence ID" value="NZ_JABBNU010000005.1"/>
</dbReference>
<dbReference type="InterPro" id="IPR000757">
    <property type="entry name" value="Beta-glucanase-like"/>
</dbReference>
<dbReference type="PROSITE" id="PS51257">
    <property type="entry name" value="PROKAR_LIPOPROTEIN"/>
    <property type="match status" value="1"/>
</dbReference>
<comment type="caution">
    <text evidence="3">The sequence shown here is derived from an EMBL/GenBank/DDBJ whole genome shotgun (WGS) entry which is preliminary data.</text>
</comment>
<keyword evidence="3" id="KW-0378">Hydrolase</keyword>
<evidence type="ECO:0000259" key="2">
    <source>
        <dbReference type="PROSITE" id="PS51762"/>
    </source>
</evidence>
<keyword evidence="4" id="KW-1185">Reference proteome</keyword>
<dbReference type="CDD" id="cd08023">
    <property type="entry name" value="GH16_laminarinase_like"/>
    <property type="match status" value="1"/>
</dbReference>
<dbReference type="InterPro" id="IPR050546">
    <property type="entry name" value="Glycosyl_Hydrlase_16"/>
</dbReference>
<accession>A0A848IYX1</accession>
<sequence>MKRIRIIVFSFVLGLGIVSCNQNGSELIDDKKNLVWSDEFDYDGNPDPTKWDYDLGDGCPTLCGWGNDELQFYTKSPENVRVENGQLIIEVHKNREHPERKYSSARLKTKNKGDWKYGYIEIRAKLPTGRGSWPAIWMLPTNWKYGNWPASGEIDIMEHVGYDPGNIHGTVHTAAYNHNIGTQKGDSISVNDAFDEFHDYAIKWDDKKIDFMVDGKVYNTFINENKGTEAWPFDQKFHLILNIAVGGNWGGSHGVDDSVWPQKMIIEYVRVYEIANEFN</sequence>
<organism evidence="3 4">
    <name type="scientific">Marinigracilibium pacificum</name>
    <dbReference type="NCBI Taxonomy" id="2729599"/>
    <lineage>
        <taxon>Bacteria</taxon>
        <taxon>Pseudomonadati</taxon>
        <taxon>Bacteroidota</taxon>
        <taxon>Cytophagia</taxon>
        <taxon>Cytophagales</taxon>
        <taxon>Flammeovirgaceae</taxon>
        <taxon>Marinigracilibium</taxon>
    </lineage>
</organism>
<dbReference type="GO" id="GO:0004553">
    <property type="term" value="F:hydrolase activity, hydrolyzing O-glycosyl compounds"/>
    <property type="evidence" value="ECO:0007669"/>
    <property type="project" value="InterPro"/>
</dbReference>
<gene>
    <name evidence="3" type="ORF">HH304_09035</name>
</gene>
<evidence type="ECO:0000256" key="1">
    <source>
        <dbReference type="ARBA" id="ARBA00006865"/>
    </source>
</evidence>
<dbReference type="PANTHER" id="PTHR10963:SF55">
    <property type="entry name" value="GLYCOSIDE HYDROLASE FAMILY 16 PROTEIN"/>
    <property type="match status" value="1"/>
</dbReference>
<comment type="similarity">
    <text evidence="1">Belongs to the glycosyl hydrolase 16 family.</text>
</comment>
<feature type="domain" description="GH16" evidence="2">
    <location>
        <begin position="40"/>
        <end position="277"/>
    </location>
</feature>
<dbReference type="InterPro" id="IPR013320">
    <property type="entry name" value="ConA-like_dom_sf"/>
</dbReference>
<dbReference type="EMBL" id="JABBNU010000005">
    <property type="protein sequence ID" value="NMM48541.1"/>
    <property type="molecule type" value="Genomic_DNA"/>
</dbReference>
<dbReference type="SUPFAM" id="SSF49899">
    <property type="entry name" value="Concanavalin A-like lectins/glucanases"/>
    <property type="match status" value="1"/>
</dbReference>
<dbReference type="Proteomes" id="UP000559010">
    <property type="component" value="Unassembled WGS sequence"/>
</dbReference>
<dbReference type="PROSITE" id="PS51762">
    <property type="entry name" value="GH16_2"/>
    <property type="match status" value="1"/>
</dbReference>
<proteinExistence type="inferred from homology"/>